<accession>A0ABV6KXJ3</accession>
<sequence>MKVKMFKLVSILMVFVLAACGNNGIPDAKNWPVADFSYTNQEGKPFSLKDLEGKIWVADFIFTNCEDVCLPMTYNMEKLQQMVKDEGIENIEFVSFSVDPNVDTPEVLKEFGEYFKVDFSNWNFLTGYEQTHIEEFAMDSFKTIVKKPTNQDQVIHGTDFYLVNQDGKIMKYYTGLNEIPYEEIINDMKALQ</sequence>
<dbReference type="SUPFAM" id="SSF52833">
    <property type="entry name" value="Thioredoxin-like"/>
    <property type="match status" value="1"/>
</dbReference>
<dbReference type="EMBL" id="JBHLUU010000126">
    <property type="protein sequence ID" value="MFC0477974.1"/>
    <property type="molecule type" value="Genomic_DNA"/>
</dbReference>
<protein>
    <submittedName>
        <fullName evidence="5">SCO family protein</fullName>
    </submittedName>
</protein>
<evidence type="ECO:0000256" key="1">
    <source>
        <dbReference type="ARBA" id="ARBA00010996"/>
    </source>
</evidence>
<evidence type="ECO:0000256" key="3">
    <source>
        <dbReference type="SAM" id="SignalP"/>
    </source>
</evidence>
<dbReference type="RefSeq" id="WP_160549749.1">
    <property type="nucleotide sequence ID" value="NZ_JBHLUU010000126.1"/>
</dbReference>
<comment type="similarity">
    <text evidence="1">Belongs to the SCO1/2 family.</text>
</comment>
<name>A0ABV6KXJ3_9BACI</name>
<dbReference type="Pfam" id="PF02630">
    <property type="entry name" value="SCO1-SenC"/>
    <property type="match status" value="1"/>
</dbReference>
<evidence type="ECO:0000259" key="4">
    <source>
        <dbReference type="PROSITE" id="PS51352"/>
    </source>
</evidence>
<dbReference type="CDD" id="cd02968">
    <property type="entry name" value="SCO"/>
    <property type="match status" value="1"/>
</dbReference>
<reference evidence="5 6" key="1">
    <citation type="submission" date="2024-09" db="EMBL/GenBank/DDBJ databases">
        <authorList>
            <person name="Sun Q."/>
            <person name="Mori K."/>
        </authorList>
    </citation>
    <scope>NUCLEOTIDE SEQUENCE [LARGE SCALE GENOMIC DNA]</scope>
    <source>
        <strain evidence="5 6">CGMCC 1.9126</strain>
    </source>
</reference>
<dbReference type="InterPro" id="IPR013766">
    <property type="entry name" value="Thioredoxin_domain"/>
</dbReference>
<proteinExistence type="inferred from homology"/>
<evidence type="ECO:0000256" key="2">
    <source>
        <dbReference type="ARBA" id="ARBA00023008"/>
    </source>
</evidence>
<dbReference type="PANTHER" id="PTHR12151:SF25">
    <property type="entry name" value="LINALOOL DEHYDRATASE_ISOMERASE DOMAIN-CONTAINING PROTEIN"/>
    <property type="match status" value="1"/>
</dbReference>
<feature type="chain" id="PRO_5045258224" evidence="3">
    <location>
        <begin position="19"/>
        <end position="192"/>
    </location>
</feature>
<gene>
    <name evidence="5" type="ORF">ACFFHF_22555</name>
</gene>
<keyword evidence="2" id="KW-0186">Copper</keyword>
<dbReference type="Gene3D" id="3.40.30.10">
    <property type="entry name" value="Glutaredoxin"/>
    <property type="match status" value="1"/>
</dbReference>
<dbReference type="PROSITE" id="PS51257">
    <property type="entry name" value="PROKAR_LIPOPROTEIN"/>
    <property type="match status" value="1"/>
</dbReference>
<dbReference type="PANTHER" id="PTHR12151">
    <property type="entry name" value="ELECTRON TRANSPORT PROTIN SCO1/SENC FAMILY MEMBER"/>
    <property type="match status" value="1"/>
</dbReference>
<organism evidence="5 6">
    <name type="scientific">Robertmurraya beringensis</name>
    <dbReference type="NCBI Taxonomy" id="641660"/>
    <lineage>
        <taxon>Bacteria</taxon>
        <taxon>Bacillati</taxon>
        <taxon>Bacillota</taxon>
        <taxon>Bacilli</taxon>
        <taxon>Bacillales</taxon>
        <taxon>Bacillaceae</taxon>
        <taxon>Robertmurraya</taxon>
    </lineage>
</organism>
<comment type="caution">
    <text evidence="5">The sequence shown here is derived from an EMBL/GenBank/DDBJ whole genome shotgun (WGS) entry which is preliminary data.</text>
</comment>
<evidence type="ECO:0000313" key="5">
    <source>
        <dbReference type="EMBL" id="MFC0477974.1"/>
    </source>
</evidence>
<keyword evidence="6" id="KW-1185">Reference proteome</keyword>
<dbReference type="InterPro" id="IPR036249">
    <property type="entry name" value="Thioredoxin-like_sf"/>
</dbReference>
<keyword evidence="3" id="KW-0732">Signal</keyword>
<dbReference type="InterPro" id="IPR003782">
    <property type="entry name" value="SCO1/SenC"/>
</dbReference>
<dbReference type="PROSITE" id="PS51352">
    <property type="entry name" value="THIOREDOXIN_2"/>
    <property type="match status" value="1"/>
</dbReference>
<evidence type="ECO:0000313" key="6">
    <source>
        <dbReference type="Proteomes" id="UP001589738"/>
    </source>
</evidence>
<dbReference type="Proteomes" id="UP001589738">
    <property type="component" value="Unassembled WGS sequence"/>
</dbReference>
<feature type="signal peptide" evidence="3">
    <location>
        <begin position="1"/>
        <end position="18"/>
    </location>
</feature>
<feature type="domain" description="Thioredoxin" evidence="4">
    <location>
        <begin position="27"/>
        <end position="192"/>
    </location>
</feature>